<dbReference type="EMBL" id="BARV01023554">
    <property type="protein sequence ID" value="GAI38076.1"/>
    <property type="molecule type" value="Genomic_DNA"/>
</dbReference>
<sequence length="35" mass="3989">GILTPLHYESTELVLYQISSKSQQENWPQISQITG</sequence>
<protein>
    <submittedName>
        <fullName evidence="1">Uncharacterized protein</fullName>
    </submittedName>
</protein>
<proteinExistence type="predicted"/>
<feature type="non-terminal residue" evidence="1">
    <location>
        <position position="1"/>
    </location>
</feature>
<name>X1P6J2_9ZZZZ</name>
<comment type="caution">
    <text evidence="1">The sequence shown here is derived from an EMBL/GenBank/DDBJ whole genome shotgun (WGS) entry which is preliminary data.</text>
</comment>
<dbReference type="AlphaFoldDB" id="X1P6J2"/>
<reference evidence="1" key="1">
    <citation type="journal article" date="2014" name="Front. Microbiol.">
        <title>High frequency of phylogenetically diverse reductive dehalogenase-homologous genes in deep subseafloor sedimentary metagenomes.</title>
        <authorList>
            <person name="Kawai M."/>
            <person name="Futagami T."/>
            <person name="Toyoda A."/>
            <person name="Takaki Y."/>
            <person name="Nishi S."/>
            <person name="Hori S."/>
            <person name="Arai W."/>
            <person name="Tsubouchi T."/>
            <person name="Morono Y."/>
            <person name="Uchiyama I."/>
            <person name="Ito T."/>
            <person name="Fujiyama A."/>
            <person name="Inagaki F."/>
            <person name="Takami H."/>
        </authorList>
    </citation>
    <scope>NUCLEOTIDE SEQUENCE</scope>
    <source>
        <strain evidence="1">Expedition CK06-06</strain>
    </source>
</reference>
<organism evidence="1">
    <name type="scientific">marine sediment metagenome</name>
    <dbReference type="NCBI Taxonomy" id="412755"/>
    <lineage>
        <taxon>unclassified sequences</taxon>
        <taxon>metagenomes</taxon>
        <taxon>ecological metagenomes</taxon>
    </lineage>
</organism>
<gene>
    <name evidence="1" type="ORF">S06H3_38622</name>
</gene>
<accession>X1P6J2</accession>
<evidence type="ECO:0000313" key="1">
    <source>
        <dbReference type="EMBL" id="GAI38076.1"/>
    </source>
</evidence>